<dbReference type="OrthoDB" id="4505928at2759"/>
<dbReference type="GeneID" id="27693443"/>
<dbReference type="RefSeq" id="XP_016625521.1">
    <property type="nucleotide sequence ID" value="XM_016758272.1"/>
</dbReference>
<evidence type="ECO:0008006" key="4">
    <source>
        <dbReference type="Google" id="ProtNLM"/>
    </source>
</evidence>
<evidence type="ECO:0000313" key="3">
    <source>
        <dbReference type="Proteomes" id="UP000053789"/>
    </source>
</evidence>
<evidence type="ECO:0000313" key="2">
    <source>
        <dbReference type="EMBL" id="KIW98852.1"/>
    </source>
</evidence>
<reference evidence="2" key="1">
    <citation type="submission" date="2015-01" db="EMBL/GenBank/DDBJ databases">
        <title>The Genome Sequence of Cladophialophora bantiana CBS 173.52.</title>
        <authorList>
            <consortium name="The Broad Institute Genomics Platform"/>
            <person name="Cuomo C."/>
            <person name="de Hoog S."/>
            <person name="Gorbushina A."/>
            <person name="Stielow B."/>
            <person name="Teixiera M."/>
            <person name="Abouelleil A."/>
            <person name="Chapman S.B."/>
            <person name="Priest M."/>
            <person name="Young S.K."/>
            <person name="Wortman J."/>
            <person name="Nusbaum C."/>
            <person name="Birren B."/>
        </authorList>
    </citation>
    <scope>NUCLEOTIDE SEQUENCE [LARGE SCALE GENOMIC DNA]</scope>
    <source>
        <strain evidence="2">CBS 173.52</strain>
    </source>
</reference>
<dbReference type="Proteomes" id="UP000053789">
    <property type="component" value="Unassembled WGS sequence"/>
</dbReference>
<dbReference type="VEuPathDB" id="FungiDB:Z519_00515"/>
<accession>A0A0D2GKB6</accession>
<sequence length="306" mass="33346">MESEGSEGSTKINPVISKQQRVRDNQRRSRARRREYIAELEHQLQQCRNTCREADLQRTAFSEVQAENARLRHLLKNAGINPDLLETPLGDTTLQRPGGLTAASFRELRPKLSIPEAINPSATGMQNPVGAASCLTPSPSPYCTTPPLVSAGNFPFYDTQYCYDLMGPSTAPVTTMSAAAAAANPLASTSCEWYFPPHGEKAHGPNDNSFVRQAFLVPSNGPLCTDDGNSISCSVAKDMIAQYNPTPEEMDNIVARLSTGFSPPLYPGESCRVNRQVLFQILYELNSNQVPSFVNGHVIGSGQSKL</sequence>
<dbReference type="PANTHER" id="PTHR42070:SF1">
    <property type="entry name" value="FILAMENT ASSOCIATED PROTEIN, PUTATIVE (AFU_ORTHOLOGUE AFUA_8G06630)-RELATED"/>
    <property type="match status" value="1"/>
</dbReference>
<gene>
    <name evidence="2" type="ORF">Z519_00515</name>
</gene>
<dbReference type="EMBL" id="KN846980">
    <property type="protein sequence ID" value="KIW98852.1"/>
    <property type="molecule type" value="Genomic_DNA"/>
</dbReference>
<dbReference type="PANTHER" id="PTHR42070">
    <property type="entry name" value="FILAMENT ASSOCIATED PROTEIN, PUTATIVE (AFU_ORTHOLOGUE AFUA_8G06630)-RELATED"/>
    <property type="match status" value="1"/>
</dbReference>
<keyword evidence="3" id="KW-1185">Reference proteome</keyword>
<organism evidence="2 3">
    <name type="scientific">Cladophialophora bantiana (strain ATCC 10958 / CBS 173.52 / CDC B-1940 / NIH 8579)</name>
    <name type="common">Xylohypha bantiana</name>
    <dbReference type="NCBI Taxonomy" id="1442370"/>
    <lineage>
        <taxon>Eukaryota</taxon>
        <taxon>Fungi</taxon>
        <taxon>Dikarya</taxon>
        <taxon>Ascomycota</taxon>
        <taxon>Pezizomycotina</taxon>
        <taxon>Eurotiomycetes</taxon>
        <taxon>Chaetothyriomycetidae</taxon>
        <taxon>Chaetothyriales</taxon>
        <taxon>Herpotrichiellaceae</taxon>
        <taxon>Cladophialophora</taxon>
    </lineage>
</organism>
<feature type="region of interest" description="Disordered" evidence="1">
    <location>
        <begin position="1"/>
        <end position="30"/>
    </location>
</feature>
<protein>
    <recommendedName>
        <fullName evidence="4">BZIP domain-containing protein</fullName>
    </recommendedName>
</protein>
<feature type="compositionally biased region" description="Polar residues" evidence="1">
    <location>
        <begin position="1"/>
        <end position="18"/>
    </location>
</feature>
<proteinExistence type="predicted"/>
<dbReference type="HOGENOM" id="CLU_075846_0_0_1"/>
<name>A0A0D2GKB6_CLAB1</name>
<evidence type="ECO:0000256" key="1">
    <source>
        <dbReference type="SAM" id="MobiDB-lite"/>
    </source>
</evidence>
<dbReference type="AlphaFoldDB" id="A0A0D2GKB6"/>